<keyword evidence="4" id="KW-1185">Reference proteome</keyword>
<proteinExistence type="inferred from homology"/>
<dbReference type="Pfam" id="PF00535">
    <property type="entry name" value="Glycos_transf_2"/>
    <property type="match status" value="1"/>
</dbReference>
<accession>A0A7V7RQE0</accession>
<dbReference type="GO" id="GO:0016758">
    <property type="term" value="F:hexosyltransferase activity"/>
    <property type="evidence" value="ECO:0007669"/>
    <property type="project" value="UniProtKB-ARBA"/>
</dbReference>
<dbReference type="Proteomes" id="UP000441354">
    <property type="component" value="Unassembled WGS sequence"/>
</dbReference>
<name>A0A7V7RQE0_9BACI</name>
<organism evidence="3 4">
    <name type="scientific">Bacillus mesophilum</name>
    <dbReference type="NCBI Taxonomy" id="1071718"/>
    <lineage>
        <taxon>Bacteria</taxon>
        <taxon>Bacillati</taxon>
        <taxon>Bacillota</taxon>
        <taxon>Bacilli</taxon>
        <taxon>Bacillales</taxon>
        <taxon>Bacillaceae</taxon>
        <taxon>Bacillus</taxon>
    </lineage>
</organism>
<evidence type="ECO:0000313" key="4">
    <source>
        <dbReference type="Proteomes" id="UP000441354"/>
    </source>
</evidence>
<dbReference type="EMBL" id="WBOT01000001">
    <property type="protein sequence ID" value="KAB2335578.1"/>
    <property type="molecule type" value="Genomic_DNA"/>
</dbReference>
<dbReference type="AlphaFoldDB" id="A0A7V7RQE0"/>
<sequence>MVYPKVSIIMTSYNKPLTVGLTIESIIAQTLSDWELFVMDDNSDQLTVDIIKGYLGDKRIRYFNSMVADEERYKKTRYAVLINQAIRQCTGKYIIYVTDDVIYKEEKLKTMVEILENDPKICIAYNSQLKLTMDEKMNILSELILPADDVLRDAAHRVDHCSVMHTKELADRVNNRYHSYWPEQPIYWYNADSAFWKRLNEWEPFYPIHSILEVSYETVSSFQQLKAYLPDKLPNGLLVKALKDDIYLIENQKRRWIAPKEFNQLKYRKDLVISIPSPFLYQYQEGPPIDHKIYSIGNIPNERLVQEKETSAIYYLEKNKKRYIPNQKAFQKFRFNMKDIVPIDKAVLDKIALGIPLSGVFELGSKLPEGIIFSYRKSLYWSINGSLHPINRKVLQRLNKHKQKPVQLKYDEFTRLKIGPAIVWEFIGENGKRNSI</sequence>
<dbReference type="SUPFAM" id="SSF53448">
    <property type="entry name" value="Nucleotide-diphospho-sugar transferases"/>
    <property type="match status" value="1"/>
</dbReference>
<gene>
    <name evidence="3" type="ORF">F7732_03120</name>
</gene>
<evidence type="ECO:0000256" key="1">
    <source>
        <dbReference type="ARBA" id="ARBA00006739"/>
    </source>
</evidence>
<evidence type="ECO:0000313" key="3">
    <source>
        <dbReference type="EMBL" id="KAB2335578.1"/>
    </source>
</evidence>
<feature type="domain" description="Glycosyltransferase 2-like" evidence="2">
    <location>
        <begin position="7"/>
        <end position="126"/>
    </location>
</feature>
<protein>
    <submittedName>
        <fullName evidence="3">Glycosyltransferase family 2 protein</fullName>
    </submittedName>
</protein>
<comment type="similarity">
    <text evidence="1">Belongs to the glycosyltransferase 2 family.</text>
</comment>
<comment type="caution">
    <text evidence="3">The sequence shown here is derived from an EMBL/GenBank/DDBJ whole genome shotgun (WGS) entry which is preliminary data.</text>
</comment>
<dbReference type="InterPro" id="IPR029044">
    <property type="entry name" value="Nucleotide-diphossugar_trans"/>
</dbReference>
<keyword evidence="3" id="KW-0808">Transferase</keyword>
<dbReference type="PANTHER" id="PTHR22916:SF3">
    <property type="entry name" value="UDP-GLCNAC:BETAGAL BETA-1,3-N-ACETYLGLUCOSAMINYLTRANSFERASE-LIKE PROTEIN 1"/>
    <property type="match status" value="1"/>
</dbReference>
<dbReference type="CDD" id="cd00761">
    <property type="entry name" value="Glyco_tranf_GTA_type"/>
    <property type="match status" value="1"/>
</dbReference>
<reference evidence="3 4" key="1">
    <citation type="journal article" date="2014" name="Arch. Microbiol.">
        <title>Bacillus mesophilum sp. nov., strain IITR-54T, a novel 4-chlorobiphenyl dechlorinating bacterium.</title>
        <authorList>
            <person name="Manickam N."/>
            <person name="Singh N.K."/>
            <person name="Bajaj A."/>
            <person name="Kumar R.M."/>
            <person name="Kaur G."/>
            <person name="Kaur N."/>
            <person name="Bala M."/>
            <person name="Kumar A."/>
            <person name="Mayilraj S."/>
        </authorList>
    </citation>
    <scope>NUCLEOTIDE SEQUENCE [LARGE SCALE GENOMIC DNA]</scope>
    <source>
        <strain evidence="3 4">IITR-54</strain>
    </source>
</reference>
<dbReference type="PANTHER" id="PTHR22916">
    <property type="entry name" value="GLYCOSYLTRANSFERASE"/>
    <property type="match status" value="1"/>
</dbReference>
<dbReference type="Gene3D" id="3.90.550.10">
    <property type="entry name" value="Spore Coat Polysaccharide Biosynthesis Protein SpsA, Chain A"/>
    <property type="match status" value="1"/>
</dbReference>
<evidence type="ECO:0000259" key="2">
    <source>
        <dbReference type="Pfam" id="PF00535"/>
    </source>
</evidence>
<dbReference type="InterPro" id="IPR001173">
    <property type="entry name" value="Glyco_trans_2-like"/>
</dbReference>